<evidence type="ECO:0000256" key="2">
    <source>
        <dbReference type="ARBA" id="ARBA00005771"/>
    </source>
</evidence>
<dbReference type="SUPFAM" id="SSF52540">
    <property type="entry name" value="P-loop containing nucleoside triphosphate hydrolases"/>
    <property type="match status" value="1"/>
</dbReference>
<feature type="domain" description="Sulfotransferase" evidence="6">
    <location>
        <begin position="39"/>
        <end position="282"/>
    </location>
</feature>
<evidence type="ECO:0000259" key="6">
    <source>
        <dbReference type="Pfam" id="PF00685"/>
    </source>
</evidence>
<reference evidence="7" key="2">
    <citation type="submission" date="2025-08" db="UniProtKB">
        <authorList>
            <consortium name="Ensembl"/>
        </authorList>
    </citation>
    <scope>IDENTIFICATION</scope>
</reference>
<dbReference type="AlphaFoldDB" id="H3A1U2"/>
<dbReference type="GeneTree" id="ENSGT00940000156772"/>
<reference evidence="7" key="3">
    <citation type="submission" date="2025-09" db="UniProtKB">
        <authorList>
            <consortium name="Ensembl"/>
        </authorList>
    </citation>
    <scope>IDENTIFICATION</scope>
</reference>
<dbReference type="FunFam" id="3.40.50.300:FF:000433">
    <property type="entry name" value="Estrogen sulfotransferase"/>
    <property type="match status" value="1"/>
</dbReference>
<evidence type="ECO:0000256" key="5">
    <source>
        <dbReference type="RuleBase" id="RU361155"/>
    </source>
</evidence>
<dbReference type="Proteomes" id="UP000008672">
    <property type="component" value="Unassembled WGS sequence"/>
</dbReference>
<organism evidence="7 8">
    <name type="scientific">Latimeria chalumnae</name>
    <name type="common">Coelacanth</name>
    <dbReference type="NCBI Taxonomy" id="7897"/>
    <lineage>
        <taxon>Eukaryota</taxon>
        <taxon>Metazoa</taxon>
        <taxon>Chordata</taxon>
        <taxon>Craniata</taxon>
        <taxon>Vertebrata</taxon>
        <taxon>Euteleostomi</taxon>
        <taxon>Coelacanthiformes</taxon>
        <taxon>Coelacanthidae</taxon>
        <taxon>Latimeria</taxon>
    </lineage>
</organism>
<keyword evidence="3" id="KW-0963">Cytoplasm</keyword>
<dbReference type="Pfam" id="PF00685">
    <property type="entry name" value="Sulfotransfer_1"/>
    <property type="match status" value="1"/>
</dbReference>
<gene>
    <name evidence="7" type="primary">LOC102362912</name>
</gene>
<comment type="subcellular location">
    <subcellularLocation>
        <location evidence="1">Cytoplasm</location>
    </subcellularLocation>
</comment>
<protein>
    <recommendedName>
        <fullName evidence="5">Sulfotransferase</fullName>
        <ecNumber evidence="5">2.8.2.-</ecNumber>
    </recommendedName>
</protein>
<comment type="similarity">
    <text evidence="2 5">Belongs to the sulfotransferase 1 family.</text>
</comment>
<dbReference type="EC" id="2.8.2.-" evidence="5"/>
<proteinExistence type="inferred from homology"/>
<dbReference type="EMBL" id="AFYH01246130">
    <property type="status" value="NOT_ANNOTATED_CDS"/>
    <property type="molecule type" value="Genomic_DNA"/>
</dbReference>
<dbReference type="InterPro" id="IPR027417">
    <property type="entry name" value="P-loop_NTPase"/>
</dbReference>
<evidence type="ECO:0000256" key="4">
    <source>
        <dbReference type="ARBA" id="ARBA00022679"/>
    </source>
</evidence>
<name>H3A1U2_LATCH</name>
<evidence type="ECO:0000313" key="8">
    <source>
        <dbReference type="Proteomes" id="UP000008672"/>
    </source>
</evidence>
<sequence length="289" mass="34125">MAEEANLEHNLFEYKGFNLITNIHPVPHLDQLENFKIQDSDVFAVTYPKSGTSWIQHVLSVIYCSENMEEADSRPTIDRVPWIEYPSDKFSFDSIPPPRLFASHLPFYLIPKELKRKGKVIYLARNPKDVIVSYYHFHIFVNILEDPESFDQFLEKFLDGRAISISWFDHINGWYKHKDEFDFLFMTYEEMHKDLRSAVIKISNFVGKELDNETIEAVVERCTFKSMKSNPMANYENLPSHVADPEKGTFLRKGIVGDWKNHFTIAQNEKFDELYHEKMKDFPLNLIWK</sequence>
<dbReference type="GO" id="GO:0008146">
    <property type="term" value="F:sulfotransferase activity"/>
    <property type="evidence" value="ECO:0007669"/>
    <property type="project" value="InterPro"/>
</dbReference>
<evidence type="ECO:0000256" key="3">
    <source>
        <dbReference type="ARBA" id="ARBA00022490"/>
    </source>
</evidence>
<accession>H3A1U2</accession>
<dbReference type="InParanoid" id="H3A1U2"/>
<reference evidence="8" key="1">
    <citation type="submission" date="2011-08" db="EMBL/GenBank/DDBJ databases">
        <title>The draft genome of Latimeria chalumnae.</title>
        <authorList>
            <person name="Di Palma F."/>
            <person name="Alfoldi J."/>
            <person name="Johnson J."/>
            <person name="Berlin A."/>
            <person name="Gnerre S."/>
            <person name="Jaffe D."/>
            <person name="MacCallum I."/>
            <person name="Young S."/>
            <person name="Walker B.J."/>
            <person name="Lander E."/>
            <person name="Lindblad-Toh K."/>
        </authorList>
    </citation>
    <scope>NUCLEOTIDE SEQUENCE [LARGE SCALE GENOMIC DNA]</scope>
    <source>
        <strain evidence="8">Wild caught</strain>
    </source>
</reference>
<dbReference type="Bgee" id="ENSLACG00000003220">
    <property type="expression patterns" value="Expressed in pelvic fin and 3 other cell types or tissues"/>
</dbReference>
<keyword evidence="4 5" id="KW-0808">Transferase</keyword>
<dbReference type="EMBL" id="AFYH01246131">
    <property type="status" value="NOT_ANNOTATED_CDS"/>
    <property type="molecule type" value="Genomic_DNA"/>
</dbReference>
<dbReference type="InterPro" id="IPR000863">
    <property type="entry name" value="Sulfotransferase_dom"/>
</dbReference>
<dbReference type="Gene3D" id="3.40.50.300">
    <property type="entry name" value="P-loop containing nucleotide triphosphate hydrolases"/>
    <property type="match status" value="1"/>
</dbReference>
<dbReference type="Ensembl" id="ENSLACT00000003646.1">
    <property type="protein sequence ID" value="ENSLACP00000003613.1"/>
    <property type="gene ID" value="ENSLACG00000003220.2"/>
</dbReference>
<keyword evidence="8" id="KW-1185">Reference proteome</keyword>
<dbReference type="EMBL" id="AFYH01246129">
    <property type="status" value="NOT_ANNOTATED_CDS"/>
    <property type="molecule type" value="Genomic_DNA"/>
</dbReference>
<dbReference type="GO" id="GO:0005737">
    <property type="term" value="C:cytoplasm"/>
    <property type="evidence" value="ECO:0007669"/>
    <property type="project" value="UniProtKB-SubCell"/>
</dbReference>
<evidence type="ECO:0000313" key="7">
    <source>
        <dbReference type="Ensembl" id="ENSLACP00000003613.1"/>
    </source>
</evidence>
<evidence type="ECO:0000256" key="1">
    <source>
        <dbReference type="ARBA" id="ARBA00004496"/>
    </source>
</evidence>
<dbReference type="PANTHER" id="PTHR11783">
    <property type="entry name" value="SULFOTRANSFERASE SULT"/>
    <property type="match status" value="1"/>
</dbReference>